<gene>
    <name evidence="1" type="ORF">PMAYCL1PPCAC_10827</name>
</gene>
<proteinExistence type="predicted"/>
<protein>
    <submittedName>
        <fullName evidence="1">Uncharacterized protein</fullName>
    </submittedName>
</protein>
<evidence type="ECO:0000313" key="1">
    <source>
        <dbReference type="EMBL" id="GMR40632.1"/>
    </source>
</evidence>
<dbReference type="Proteomes" id="UP001328107">
    <property type="component" value="Unassembled WGS sequence"/>
</dbReference>
<keyword evidence="2" id="KW-1185">Reference proteome</keyword>
<dbReference type="EMBL" id="BTRK01000003">
    <property type="protein sequence ID" value="GMR40632.1"/>
    <property type="molecule type" value="Genomic_DNA"/>
</dbReference>
<comment type="caution">
    <text evidence="1">The sequence shown here is derived from an EMBL/GenBank/DDBJ whole genome shotgun (WGS) entry which is preliminary data.</text>
</comment>
<sequence>CSCTDDALETKDLDPTGIEKKLRKAKREGCTYSCDGPDSMFFGSGLYGVMSVKSATCDSAKIKYTFGGLRDYREGKIGCWECDIGNGPLSGIPDDKRTVTNCVLTCPSGYDFQYKVSSDPNKLRRVPQLNRMIRVDTSGTLTGQWIDDAAVADADISCERSGSGCNQFSNGDTNKCEVFVDQKFHGSGHTCVKPAISAATGTTCPTTHPRLFWTSGDGDGVAIAPFCESYGEITALFDGFGDARRPLYAKATTGIACTDAPLDIPL</sequence>
<accession>A0AAN4ZLV2</accession>
<name>A0AAN4ZLV2_9BILA</name>
<dbReference type="AlphaFoldDB" id="A0AAN4ZLV2"/>
<reference evidence="2" key="1">
    <citation type="submission" date="2022-10" db="EMBL/GenBank/DDBJ databases">
        <title>Genome assembly of Pristionchus species.</title>
        <authorList>
            <person name="Yoshida K."/>
            <person name="Sommer R.J."/>
        </authorList>
    </citation>
    <scope>NUCLEOTIDE SEQUENCE [LARGE SCALE GENOMIC DNA]</scope>
    <source>
        <strain evidence="2">RS5460</strain>
    </source>
</reference>
<evidence type="ECO:0000313" key="2">
    <source>
        <dbReference type="Proteomes" id="UP001328107"/>
    </source>
</evidence>
<organism evidence="1 2">
    <name type="scientific">Pristionchus mayeri</name>
    <dbReference type="NCBI Taxonomy" id="1317129"/>
    <lineage>
        <taxon>Eukaryota</taxon>
        <taxon>Metazoa</taxon>
        <taxon>Ecdysozoa</taxon>
        <taxon>Nematoda</taxon>
        <taxon>Chromadorea</taxon>
        <taxon>Rhabditida</taxon>
        <taxon>Rhabditina</taxon>
        <taxon>Diplogasteromorpha</taxon>
        <taxon>Diplogasteroidea</taxon>
        <taxon>Neodiplogasteridae</taxon>
        <taxon>Pristionchus</taxon>
    </lineage>
</organism>
<feature type="non-terminal residue" evidence="1">
    <location>
        <position position="1"/>
    </location>
</feature>